<evidence type="ECO:0000259" key="10">
    <source>
        <dbReference type="PROSITE" id="PS50893"/>
    </source>
</evidence>
<dbReference type="InterPro" id="IPR003439">
    <property type="entry name" value="ABC_transporter-like_ATP-bd"/>
</dbReference>
<dbReference type="PANTHER" id="PTHR19229">
    <property type="entry name" value="ATP-BINDING CASSETTE TRANSPORTER SUBFAMILY A ABCA"/>
    <property type="match status" value="1"/>
</dbReference>
<dbReference type="InterPro" id="IPR026082">
    <property type="entry name" value="ABCA"/>
</dbReference>
<dbReference type="InterPro" id="IPR003593">
    <property type="entry name" value="AAA+_ATPase"/>
</dbReference>
<evidence type="ECO:0000256" key="2">
    <source>
        <dbReference type="ARBA" id="ARBA00008869"/>
    </source>
</evidence>
<dbReference type="Gene3D" id="3.40.50.300">
    <property type="entry name" value="P-loop containing nucleotide triphosphate hydrolases"/>
    <property type="match status" value="1"/>
</dbReference>
<dbReference type="FunFam" id="3.40.50.300:FF:000335">
    <property type="entry name" value="ATP binding cassette subfamily A member 5"/>
    <property type="match status" value="1"/>
</dbReference>
<keyword evidence="5" id="KW-0677">Repeat</keyword>
<dbReference type="SUPFAM" id="SSF52540">
    <property type="entry name" value="P-loop containing nucleoside triphosphate hydrolases"/>
    <property type="match status" value="1"/>
</dbReference>
<keyword evidence="3" id="KW-0813">Transport</keyword>
<accession>A0A1Y2HAJ6</accession>
<keyword evidence="11" id="KW-0378">Hydrolase</keyword>
<dbReference type="PROSITE" id="PS50893">
    <property type="entry name" value="ABC_TRANSPORTER_2"/>
    <property type="match status" value="1"/>
</dbReference>
<evidence type="ECO:0000256" key="9">
    <source>
        <dbReference type="ARBA" id="ARBA00023136"/>
    </source>
</evidence>
<proteinExistence type="inferred from homology"/>
<evidence type="ECO:0000256" key="5">
    <source>
        <dbReference type="ARBA" id="ARBA00022737"/>
    </source>
</evidence>
<dbReference type="PANTHER" id="PTHR19229:SF36">
    <property type="entry name" value="ATP-BINDING CASSETTE SUB-FAMILY A MEMBER 2"/>
    <property type="match status" value="1"/>
</dbReference>
<dbReference type="GO" id="GO:0140359">
    <property type="term" value="F:ABC-type transporter activity"/>
    <property type="evidence" value="ECO:0007669"/>
    <property type="project" value="InterPro"/>
</dbReference>
<evidence type="ECO:0000313" key="12">
    <source>
        <dbReference type="Proteomes" id="UP000193411"/>
    </source>
</evidence>
<feature type="domain" description="ABC transporter" evidence="10">
    <location>
        <begin position="5"/>
        <end position="226"/>
    </location>
</feature>
<dbReference type="CDD" id="cd03263">
    <property type="entry name" value="ABC_subfamily_A"/>
    <property type="match status" value="1"/>
</dbReference>
<dbReference type="GO" id="GO:0005319">
    <property type="term" value="F:lipid transporter activity"/>
    <property type="evidence" value="ECO:0007669"/>
    <property type="project" value="TreeGrafter"/>
</dbReference>
<keyword evidence="7" id="KW-0067">ATP-binding</keyword>
<dbReference type="InterPro" id="IPR027417">
    <property type="entry name" value="P-loop_NTPase"/>
</dbReference>
<keyword evidence="4" id="KW-0812">Transmembrane</keyword>
<dbReference type="EMBL" id="MCFL01000057">
    <property type="protein sequence ID" value="ORZ31617.1"/>
    <property type="molecule type" value="Genomic_DNA"/>
</dbReference>
<dbReference type="GO" id="GO:0016020">
    <property type="term" value="C:membrane"/>
    <property type="evidence" value="ECO:0007669"/>
    <property type="project" value="UniProtKB-SubCell"/>
</dbReference>
<comment type="similarity">
    <text evidence="2">Belongs to the ABC transporter superfamily. ABCA family.</text>
</comment>
<reference evidence="11 12" key="1">
    <citation type="submission" date="2016-07" db="EMBL/GenBank/DDBJ databases">
        <title>Pervasive Adenine N6-methylation of Active Genes in Fungi.</title>
        <authorList>
            <consortium name="DOE Joint Genome Institute"/>
            <person name="Mondo S.J."/>
            <person name="Dannebaum R.O."/>
            <person name="Kuo R.C."/>
            <person name="Labutti K."/>
            <person name="Haridas S."/>
            <person name="Kuo A."/>
            <person name="Salamov A."/>
            <person name="Ahrendt S.R."/>
            <person name="Lipzen A."/>
            <person name="Sullivan W."/>
            <person name="Andreopoulos W.B."/>
            <person name="Clum A."/>
            <person name="Lindquist E."/>
            <person name="Daum C."/>
            <person name="Ramamoorthy G.K."/>
            <person name="Gryganskyi A."/>
            <person name="Culley D."/>
            <person name="Magnuson J.K."/>
            <person name="James T.Y."/>
            <person name="O'Malley M.A."/>
            <person name="Stajich J.E."/>
            <person name="Spatafora J.W."/>
            <person name="Visel A."/>
            <person name="Grigoriev I.V."/>
        </authorList>
    </citation>
    <scope>NUCLEOTIDE SEQUENCE [LARGE SCALE GENOMIC DNA]</scope>
    <source>
        <strain evidence="11 12">PL171</strain>
    </source>
</reference>
<comment type="caution">
    <text evidence="11">The sequence shown here is derived from an EMBL/GenBank/DDBJ whole genome shotgun (WGS) entry which is preliminary data.</text>
</comment>
<evidence type="ECO:0000256" key="4">
    <source>
        <dbReference type="ARBA" id="ARBA00022692"/>
    </source>
</evidence>
<dbReference type="OrthoDB" id="8061355at2759"/>
<keyword evidence="8" id="KW-1133">Transmembrane helix</keyword>
<evidence type="ECO:0000256" key="7">
    <source>
        <dbReference type="ARBA" id="ARBA00022840"/>
    </source>
</evidence>
<name>A0A1Y2HAJ6_9FUNG</name>
<protein>
    <submittedName>
        <fullName evidence="11">p-loop containing nucleoside triphosphate hydrolase protein</fullName>
    </submittedName>
</protein>
<evidence type="ECO:0000256" key="3">
    <source>
        <dbReference type="ARBA" id="ARBA00022448"/>
    </source>
</evidence>
<comment type="subcellular location">
    <subcellularLocation>
        <location evidence="1">Membrane</location>
        <topology evidence="1">Multi-pass membrane protein</topology>
    </subcellularLocation>
</comment>
<keyword evidence="6" id="KW-0547">Nucleotide-binding</keyword>
<dbReference type="Pfam" id="PF00005">
    <property type="entry name" value="ABC_tran"/>
    <property type="match status" value="1"/>
</dbReference>
<dbReference type="GO" id="GO:0005524">
    <property type="term" value="F:ATP binding"/>
    <property type="evidence" value="ECO:0007669"/>
    <property type="project" value="UniProtKB-KW"/>
</dbReference>
<sequence>MDFAVRGGGKRQVIQDLWFTVRQNEAFAFLGPNGAGKSTTVNILTGMLNQTKGTATVCGKPPGHPEVQRLLGVLPQYDTLFPRLSVHKHLRAFAIIKGVPLDKVDDVIQQAANDATLEKFMFRKVEQLSGGTKRRMSIAIACLGQPAVVILDEPTIGVDVCTRRAIWDMVARLKKSTSILLVTHDMDEAERLCERAGIMINGSLVCLGAPQRLKALFGATYLLKLQFTDSSQIARALAELESTIATMGGNTRVSQQGESHLELCIDMRAAATTSVSSSPSSSATAVTEGLQLSQAALESQVQAHAPFLASLLRFVSSKRAEFAITDWSLGEVSLGELFVQLAPHHHMYQEEEAVV</sequence>
<dbReference type="Proteomes" id="UP000193411">
    <property type="component" value="Unassembled WGS sequence"/>
</dbReference>
<evidence type="ECO:0000313" key="11">
    <source>
        <dbReference type="EMBL" id="ORZ31617.1"/>
    </source>
</evidence>
<gene>
    <name evidence="11" type="ORF">BCR44DRAFT_117702</name>
</gene>
<evidence type="ECO:0000256" key="8">
    <source>
        <dbReference type="ARBA" id="ARBA00022989"/>
    </source>
</evidence>
<evidence type="ECO:0000256" key="6">
    <source>
        <dbReference type="ARBA" id="ARBA00022741"/>
    </source>
</evidence>
<evidence type="ECO:0000256" key="1">
    <source>
        <dbReference type="ARBA" id="ARBA00004141"/>
    </source>
</evidence>
<dbReference type="AlphaFoldDB" id="A0A1Y2HAJ6"/>
<organism evidence="11 12">
    <name type="scientific">Catenaria anguillulae PL171</name>
    <dbReference type="NCBI Taxonomy" id="765915"/>
    <lineage>
        <taxon>Eukaryota</taxon>
        <taxon>Fungi</taxon>
        <taxon>Fungi incertae sedis</taxon>
        <taxon>Blastocladiomycota</taxon>
        <taxon>Blastocladiomycetes</taxon>
        <taxon>Blastocladiales</taxon>
        <taxon>Catenariaceae</taxon>
        <taxon>Catenaria</taxon>
    </lineage>
</organism>
<dbReference type="STRING" id="765915.A0A1Y2HAJ6"/>
<keyword evidence="9" id="KW-0472">Membrane</keyword>
<dbReference type="SMART" id="SM00382">
    <property type="entry name" value="AAA"/>
    <property type="match status" value="1"/>
</dbReference>
<dbReference type="GO" id="GO:0016887">
    <property type="term" value="F:ATP hydrolysis activity"/>
    <property type="evidence" value="ECO:0007669"/>
    <property type="project" value="InterPro"/>
</dbReference>
<keyword evidence="12" id="KW-1185">Reference proteome</keyword>